<dbReference type="Pfam" id="PF01549">
    <property type="entry name" value="ShK"/>
    <property type="match status" value="1"/>
</dbReference>
<sequence>MTKETCVGGLCPVTGYACYTPLDTCFQITGTCTTTCTDPADVCFNGNCLRNVPTSATTTSSTVTTTSTPPIVTTTATATCVDKTKADGTSDCPLLTSLCNHSVYNALMRDQCPRSCGFC</sequence>
<reference evidence="5 6" key="2">
    <citation type="submission" date="2018-10" db="EMBL/GenBank/DDBJ databases">
        <authorList>
            <consortium name="Pathogen Informatics"/>
        </authorList>
    </citation>
    <scope>NUCLEOTIDE SEQUENCE [LARGE SCALE GENOMIC DNA]</scope>
</reference>
<evidence type="ECO:0000256" key="2">
    <source>
        <dbReference type="ARBA" id="ARBA00023157"/>
    </source>
</evidence>
<evidence type="ECO:0000259" key="4">
    <source>
        <dbReference type="PROSITE" id="PS51670"/>
    </source>
</evidence>
<evidence type="ECO:0000256" key="1">
    <source>
        <dbReference type="ARBA" id="ARBA00022729"/>
    </source>
</evidence>
<name>A0A0N4UVM9_ENTVE</name>
<dbReference type="PROSITE" id="PS51257">
    <property type="entry name" value="PROKAR_LIPOPROTEIN"/>
    <property type="match status" value="1"/>
</dbReference>
<feature type="domain" description="ShKT" evidence="4">
    <location>
        <begin position="80"/>
        <end position="119"/>
    </location>
</feature>
<keyword evidence="1" id="KW-0732">Signal</keyword>
<dbReference type="PANTHER" id="PTHR46219:SF5">
    <property type="entry name" value="SHKT DOMAIN-CONTAINING PROTEIN"/>
    <property type="match status" value="1"/>
</dbReference>
<dbReference type="Proteomes" id="UP000274131">
    <property type="component" value="Unassembled WGS sequence"/>
</dbReference>
<proteinExistence type="predicted"/>
<dbReference type="Gene3D" id="1.10.10.1940">
    <property type="match status" value="1"/>
</dbReference>
<evidence type="ECO:0000313" key="6">
    <source>
        <dbReference type="Proteomes" id="UP000274131"/>
    </source>
</evidence>
<reference evidence="7" key="1">
    <citation type="submission" date="2017-02" db="UniProtKB">
        <authorList>
            <consortium name="WormBaseParasite"/>
        </authorList>
    </citation>
    <scope>IDENTIFICATION</scope>
</reference>
<dbReference type="WBParaSite" id="EVEC_0000150501-mRNA-1">
    <property type="protein sequence ID" value="EVEC_0000150501-mRNA-1"/>
    <property type="gene ID" value="EVEC_0000150501"/>
</dbReference>
<dbReference type="EMBL" id="UXUI01007183">
    <property type="protein sequence ID" value="VDD86070.1"/>
    <property type="molecule type" value="Genomic_DNA"/>
</dbReference>
<keyword evidence="6" id="KW-1185">Reference proteome</keyword>
<gene>
    <name evidence="5" type="ORF">EVEC_LOCUS1213</name>
</gene>
<dbReference type="OrthoDB" id="5840738at2759"/>
<dbReference type="InterPro" id="IPR003582">
    <property type="entry name" value="ShKT_dom"/>
</dbReference>
<evidence type="ECO:0000313" key="5">
    <source>
        <dbReference type="EMBL" id="VDD86070.1"/>
    </source>
</evidence>
<dbReference type="SMART" id="SM00254">
    <property type="entry name" value="ShKT"/>
    <property type="match status" value="1"/>
</dbReference>
<keyword evidence="2" id="KW-1015">Disulfide bond</keyword>
<protein>
    <submittedName>
        <fullName evidence="7">ShKT domain-containing protein</fullName>
    </submittedName>
</protein>
<dbReference type="AlphaFoldDB" id="A0A0N4UVM9"/>
<dbReference type="PROSITE" id="PS51670">
    <property type="entry name" value="SHKT"/>
    <property type="match status" value="1"/>
</dbReference>
<organism evidence="7">
    <name type="scientific">Enterobius vermicularis</name>
    <name type="common">Human pinworm</name>
    <dbReference type="NCBI Taxonomy" id="51028"/>
    <lineage>
        <taxon>Eukaryota</taxon>
        <taxon>Metazoa</taxon>
        <taxon>Ecdysozoa</taxon>
        <taxon>Nematoda</taxon>
        <taxon>Chromadorea</taxon>
        <taxon>Rhabditida</taxon>
        <taxon>Spirurina</taxon>
        <taxon>Oxyuridomorpha</taxon>
        <taxon>Oxyuroidea</taxon>
        <taxon>Oxyuridae</taxon>
        <taxon>Enterobius</taxon>
    </lineage>
</organism>
<accession>A0A0N4UVM9</accession>
<dbReference type="FunFam" id="1.10.10.1940:FF:000002">
    <property type="entry name" value="PHAryngeal gland Toxin-related"/>
    <property type="match status" value="1"/>
</dbReference>
<comment type="caution">
    <text evidence="3">Lacks conserved residue(s) required for the propagation of feature annotation.</text>
</comment>
<evidence type="ECO:0000256" key="3">
    <source>
        <dbReference type="PROSITE-ProRule" id="PRU01005"/>
    </source>
</evidence>
<dbReference type="PANTHER" id="PTHR46219">
    <property type="entry name" value="PROTEIN CBG11138"/>
    <property type="match status" value="1"/>
</dbReference>
<dbReference type="FunFam" id="1.10.10.1870:FF:000001">
    <property type="entry name" value="Metalloendopeptidase"/>
    <property type="match status" value="1"/>
</dbReference>
<evidence type="ECO:0000313" key="7">
    <source>
        <dbReference type="WBParaSite" id="EVEC_0000150501-mRNA-1"/>
    </source>
</evidence>